<evidence type="ECO:0000313" key="2">
    <source>
        <dbReference type="Proteomes" id="UP000439903"/>
    </source>
</evidence>
<accession>A0A8H3X3K2</accession>
<evidence type="ECO:0000313" key="1">
    <source>
        <dbReference type="EMBL" id="KAF0399025.1"/>
    </source>
</evidence>
<name>A0A8H3X3K2_GIGMA</name>
<proteinExistence type="predicted"/>
<reference evidence="1 2" key="1">
    <citation type="journal article" date="2019" name="Environ. Microbiol.">
        <title>At the nexus of three kingdoms: the genome of the mycorrhizal fungus Gigaspora margarita provides insights into plant, endobacterial and fungal interactions.</title>
        <authorList>
            <person name="Venice F."/>
            <person name="Ghignone S."/>
            <person name="Salvioli di Fossalunga A."/>
            <person name="Amselem J."/>
            <person name="Novero M."/>
            <person name="Xianan X."/>
            <person name="Sedzielewska Toro K."/>
            <person name="Morin E."/>
            <person name="Lipzen A."/>
            <person name="Grigoriev I.V."/>
            <person name="Henrissat B."/>
            <person name="Martin F.M."/>
            <person name="Bonfante P."/>
        </authorList>
    </citation>
    <scope>NUCLEOTIDE SEQUENCE [LARGE SCALE GENOMIC DNA]</scope>
    <source>
        <strain evidence="1 2">BEG34</strain>
    </source>
</reference>
<dbReference type="EMBL" id="WTPW01002071">
    <property type="protein sequence ID" value="KAF0399025.1"/>
    <property type="molecule type" value="Genomic_DNA"/>
</dbReference>
<sequence length="162" mass="18274">MLKTILSSNIDDDNWIFSDEIEEDSSEGGIEEPLKIDNNNKPKAVQNFLTILPNLKVTPTNMTPTLNPKQELQNTCRSLLNSLQSISEASKTLDNVVLNSKNSNNVKKGRNHFEHGKRALQGLIQSDDWKIALFNFQALLNENQNLLQSSSKKQKLDVPNTR</sequence>
<dbReference type="Proteomes" id="UP000439903">
    <property type="component" value="Unassembled WGS sequence"/>
</dbReference>
<protein>
    <submittedName>
        <fullName evidence="1">Uncharacterized protein</fullName>
    </submittedName>
</protein>
<gene>
    <name evidence="1" type="ORF">F8M41_009776</name>
</gene>
<dbReference type="OrthoDB" id="2425875at2759"/>
<dbReference type="AlphaFoldDB" id="A0A8H3X3K2"/>
<keyword evidence="2" id="KW-1185">Reference proteome</keyword>
<organism evidence="1 2">
    <name type="scientific">Gigaspora margarita</name>
    <dbReference type="NCBI Taxonomy" id="4874"/>
    <lineage>
        <taxon>Eukaryota</taxon>
        <taxon>Fungi</taxon>
        <taxon>Fungi incertae sedis</taxon>
        <taxon>Mucoromycota</taxon>
        <taxon>Glomeromycotina</taxon>
        <taxon>Glomeromycetes</taxon>
        <taxon>Diversisporales</taxon>
        <taxon>Gigasporaceae</taxon>
        <taxon>Gigaspora</taxon>
    </lineage>
</organism>
<comment type="caution">
    <text evidence="1">The sequence shown here is derived from an EMBL/GenBank/DDBJ whole genome shotgun (WGS) entry which is preliminary data.</text>
</comment>